<dbReference type="InterPro" id="IPR011250">
    <property type="entry name" value="OMP/PagP_B-barrel"/>
</dbReference>
<evidence type="ECO:0000256" key="2">
    <source>
        <dbReference type="ARBA" id="ARBA00022452"/>
    </source>
</evidence>
<dbReference type="PROSITE" id="PS00694">
    <property type="entry name" value="ENT_VIR_OMP_1"/>
    <property type="match status" value="1"/>
</dbReference>
<evidence type="ECO:0000256" key="6">
    <source>
        <dbReference type="SAM" id="SignalP"/>
    </source>
</evidence>
<dbReference type="Pfam" id="PF06316">
    <property type="entry name" value="Ail_Lom"/>
    <property type="match status" value="1"/>
</dbReference>
<dbReference type="PROSITE" id="PS51257">
    <property type="entry name" value="PROKAR_LIPOPROTEIN"/>
    <property type="match status" value="1"/>
</dbReference>
<dbReference type="EMBL" id="AAGUYM010000025">
    <property type="protein sequence ID" value="EBS2694789.1"/>
    <property type="molecule type" value="Genomic_DNA"/>
</dbReference>
<evidence type="ECO:0000256" key="1">
    <source>
        <dbReference type="ARBA" id="ARBA00004141"/>
    </source>
</evidence>
<evidence type="ECO:0008006" key="8">
    <source>
        <dbReference type="Google" id="ProtNLM"/>
    </source>
</evidence>
<feature type="signal peptide" evidence="6">
    <location>
        <begin position="1"/>
        <end position="22"/>
    </location>
</feature>
<dbReference type="PRINTS" id="PR00316">
    <property type="entry name" value="ENTEROVIROMP"/>
</dbReference>
<evidence type="ECO:0000313" key="7">
    <source>
        <dbReference type="EMBL" id="EBS2694789.1"/>
    </source>
</evidence>
<comment type="subcellular location">
    <subcellularLocation>
        <location evidence="1">Membrane</location>
        <topology evidence="1">Multi-pass membrane protein</topology>
    </subcellularLocation>
</comment>
<organism evidence="7">
    <name type="scientific">Salmonella newport</name>
    <dbReference type="NCBI Taxonomy" id="108619"/>
    <lineage>
        <taxon>Bacteria</taxon>
        <taxon>Pseudomonadati</taxon>
        <taxon>Pseudomonadota</taxon>
        <taxon>Gammaproteobacteria</taxon>
        <taxon>Enterobacterales</taxon>
        <taxon>Enterobacteriaceae</taxon>
        <taxon>Salmonella</taxon>
    </lineage>
</organism>
<dbReference type="PANTHER" id="PTHR35892:SF2">
    <property type="entry name" value="OUTER MEMBRANE PROTEIN PAGN"/>
    <property type="match status" value="1"/>
</dbReference>
<dbReference type="InterPro" id="IPR051723">
    <property type="entry name" value="Bact_OM_Invasion-Related"/>
</dbReference>
<gene>
    <name evidence="7" type="ORF">DRY71_18955</name>
</gene>
<dbReference type="GO" id="GO:0044384">
    <property type="term" value="C:host outer membrane"/>
    <property type="evidence" value="ECO:0007669"/>
    <property type="project" value="InterPro"/>
</dbReference>
<proteinExistence type="predicted"/>
<keyword evidence="2" id="KW-1134">Transmembrane beta strand</keyword>
<evidence type="ECO:0000256" key="4">
    <source>
        <dbReference type="ARBA" id="ARBA00022729"/>
    </source>
</evidence>
<accession>A0A5U9KU87</accession>
<feature type="chain" id="PRO_5024970951" description="Ail/Lom family outer membrane beta-barrel protein" evidence="6">
    <location>
        <begin position="23"/>
        <end position="229"/>
    </location>
</feature>
<keyword evidence="4 6" id="KW-0732">Signal</keyword>
<evidence type="ECO:0000256" key="5">
    <source>
        <dbReference type="ARBA" id="ARBA00023136"/>
    </source>
</evidence>
<dbReference type="SUPFAM" id="SSF56925">
    <property type="entry name" value="OMPA-like"/>
    <property type="match status" value="1"/>
</dbReference>
<name>A0A5U9KU87_SALNE</name>
<comment type="caution">
    <text evidence="7">The sequence shown here is derived from an EMBL/GenBank/DDBJ whole genome shotgun (WGS) entry which is preliminary data.</text>
</comment>
<reference evidence="7" key="1">
    <citation type="submission" date="2018-07" db="EMBL/GenBank/DDBJ databases">
        <authorList>
            <person name="Ashton P.M."/>
            <person name="Dallman T."/>
            <person name="Nair S."/>
            <person name="De Pinna E."/>
            <person name="Peters T."/>
            <person name="Grant K."/>
        </authorList>
    </citation>
    <scope>NUCLEOTIDE SEQUENCE [LARGE SCALE GENOMIC DNA]</scope>
    <source>
        <strain evidence="7">436933</strain>
    </source>
</reference>
<dbReference type="AlphaFoldDB" id="A0A5U9KU87"/>
<keyword evidence="3" id="KW-0812">Transmembrane</keyword>
<dbReference type="GO" id="GO:0016020">
    <property type="term" value="C:membrane"/>
    <property type="evidence" value="ECO:0007669"/>
    <property type="project" value="UniProtKB-SubCell"/>
</dbReference>
<protein>
    <recommendedName>
        <fullName evidence="8">Ail/Lom family outer membrane beta-barrel protein</fullName>
    </recommendedName>
</protein>
<evidence type="ECO:0000256" key="3">
    <source>
        <dbReference type="ARBA" id="ARBA00022692"/>
    </source>
</evidence>
<dbReference type="Gene3D" id="2.40.160.20">
    <property type="match status" value="1"/>
</dbReference>
<dbReference type="Proteomes" id="UP000839726">
    <property type="component" value="Unassembled WGS sequence"/>
</dbReference>
<dbReference type="PANTHER" id="PTHR35892">
    <property type="entry name" value="OUTER MEMBRANE PROTEIN PAGN-RELATED"/>
    <property type="match status" value="1"/>
</dbReference>
<keyword evidence="5" id="KW-0472">Membrane</keyword>
<sequence length="229" mass="24887">MNKFLVSMAVALLSGGACVANASEGDSSISVGYAQVHSNGLRSFMNKNFRLNNYMRKEMADVIKGGGQARADIDKYQNLNGFNIKYRYELDDIWGVIGSLTYAWGNFDGNYNLSHSQDAYYSSKGHIKSKYLSVMAGPSYRFNDYASVYGMIGVANNQIKSSYSWDDHSYYGSALSHGSGSKNENKTNVAYSVGLQTNPVKNVVIDVAYEGAAGGLNSSGFTLGVGYSF</sequence>
<dbReference type="InterPro" id="IPR000758">
    <property type="entry name" value="Enterovir_OMP"/>
</dbReference>